<organism evidence="2 3">
    <name type="scientific">Clathrospora elynae</name>
    <dbReference type="NCBI Taxonomy" id="706981"/>
    <lineage>
        <taxon>Eukaryota</taxon>
        <taxon>Fungi</taxon>
        <taxon>Dikarya</taxon>
        <taxon>Ascomycota</taxon>
        <taxon>Pezizomycotina</taxon>
        <taxon>Dothideomycetes</taxon>
        <taxon>Pleosporomycetidae</taxon>
        <taxon>Pleosporales</taxon>
        <taxon>Diademaceae</taxon>
        <taxon>Clathrospora</taxon>
    </lineage>
</organism>
<feature type="region of interest" description="Disordered" evidence="1">
    <location>
        <begin position="1"/>
        <end position="26"/>
    </location>
</feature>
<name>A0A6A5SH65_9PLEO</name>
<keyword evidence="3" id="KW-1185">Reference proteome</keyword>
<feature type="non-terminal residue" evidence="2">
    <location>
        <position position="1"/>
    </location>
</feature>
<dbReference type="EMBL" id="ML976092">
    <property type="protein sequence ID" value="KAF1938928.1"/>
    <property type="molecule type" value="Genomic_DNA"/>
</dbReference>
<evidence type="ECO:0000256" key="1">
    <source>
        <dbReference type="SAM" id="MobiDB-lite"/>
    </source>
</evidence>
<accession>A0A6A5SH65</accession>
<sequence length="105" mass="11842">AVTAAELGIANQTKPQSTGNRGRGHLDGVRLTPTCICGMEHWYADCFILNPRHPRRPRSYQPAADLIRKVEQVRKDPKINARIKTALERWAARQPQDTGTLRVDD</sequence>
<gene>
    <name evidence="2" type="ORF">EJ02DRAFT_310806</name>
</gene>
<reference evidence="2" key="1">
    <citation type="journal article" date="2020" name="Stud. Mycol.">
        <title>101 Dothideomycetes genomes: a test case for predicting lifestyles and emergence of pathogens.</title>
        <authorList>
            <person name="Haridas S."/>
            <person name="Albert R."/>
            <person name="Binder M."/>
            <person name="Bloem J."/>
            <person name="Labutti K."/>
            <person name="Salamov A."/>
            <person name="Andreopoulos B."/>
            <person name="Baker S."/>
            <person name="Barry K."/>
            <person name="Bills G."/>
            <person name="Bluhm B."/>
            <person name="Cannon C."/>
            <person name="Castanera R."/>
            <person name="Culley D."/>
            <person name="Daum C."/>
            <person name="Ezra D."/>
            <person name="Gonzalez J."/>
            <person name="Henrissat B."/>
            <person name="Kuo A."/>
            <person name="Liang C."/>
            <person name="Lipzen A."/>
            <person name="Lutzoni F."/>
            <person name="Magnuson J."/>
            <person name="Mondo S."/>
            <person name="Nolan M."/>
            <person name="Ohm R."/>
            <person name="Pangilinan J."/>
            <person name="Park H.-J."/>
            <person name="Ramirez L."/>
            <person name="Alfaro M."/>
            <person name="Sun H."/>
            <person name="Tritt A."/>
            <person name="Yoshinaga Y."/>
            <person name="Zwiers L.-H."/>
            <person name="Turgeon B."/>
            <person name="Goodwin S."/>
            <person name="Spatafora J."/>
            <person name="Crous P."/>
            <person name="Grigoriev I."/>
        </authorList>
    </citation>
    <scope>NUCLEOTIDE SEQUENCE</scope>
    <source>
        <strain evidence="2">CBS 161.51</strain>
    </source>
</reference>
<dbReference type="OrthoDB" id="3780301at2759"/>
<protein>
    <submittedName>
        <fullName evidence="2">Uncharacterized protein</fullName>
    </submittedName>
</protein>
<dbReference type="Proteomes" id="UP000800038">
    <property type="component" value="Unassembled WGS sequence"/>
</dbReference>
<feature type="non-terminal residue" evidence="2">
    <location>
        <position position="105"/>
    </location>
</feature>
<feature type="compositionally biased region" description="Polar residues" evidence="1">
    <location>
        <begin position="10"/>
        <end position="20"/>
    </location>
</feature>
<evidence type="ECO:0000313" key="3">
    <source>
        <dbReference type="Proteomes" id="UP000800038"/>
    </source>
</evidence>
<dbReference type="AlphaFoldDB" id="A0A6A5SH65"/>
<proteinExistence type="predicted"/>
<evidence type="ECO:0000313" key="2">
    <source>
        <dbReference type="EMBL" id="KAF1938928.1"/>
    </source>
</evidence>